<dbReference type="PROSITE" id="PS51471">
    <property type="entry name" value="FE2OG_OXY"/>
    <property type="match status" value="1"/>
</dbReference>
<feature type="region of interest" description="Disordered" evidence="9">
    <location>
        <begin position="150"/>
        <end position="174"/>
    </location>
</feature>
<feature type="compositionally biased region" description="Polar residues" evidence="9">
    <location>
        <begin position="162"/>
        <end position="174"/>
    </location>
</feature>
<keyword evidence="6" id="KW-0408">Iron</keyword>
<evidence type="ECO:0000256" key="1">
    <source>
        <dbReference type="ARBA" id="ARBA00001961"/>
    </source>
</evidence>
<dbReference type="EMBL" id="CAHIKZ030005614">
    <property type="protein sequence ID" value="CAE1331797.1"/>
    <property type="molecule type" value="Genomic_DNA"/>
</dbReference>
<dbReference type="PANTHER" id="PTHR12907:SF26">
    <property type="entry name" value="HIF PROLYL HYDROXYLASE, ISOFORM C"/>
    <property type="match status" value="1"/>
</dbReference>
<dbReference type="EC" id="1.14.11.29" evidence="7"/>
<dbReference type="InterPro" id="IPR005123">
    <property type="entry name" value="Oxoglu/Fe-dep_dioxygenase_dom"/>
</dbReference>
<dbReference type="GO" id="GO:0160082">
    <property type="term" value="F:hypoxia-inducible factor-proline dioxygenase activity"/>
    <property type="evidence" value="ECO:0007669"/>
    <property type="project" value="UniProtKB-EC"/>
</dbReference>
<evidence type="ECO:0000256" key="4">
    <source>
        <dbReference type="ARBA" id="ARBA00022964"/>
    </source>
</evidence>
<dbReference type="OrthoDB" id="76265at2759"/>
<reference evidence="11" key="1">
    <citation type="submission" date="2021-01" db="EMBL/GenBank/DDBJ databases">
        <authorList>
            <person name="Li R."/>
            <person name="Bekaert M."/>
        </authorList>
    </citation>
    <scope>NUCLEOTIDE SEQUENCE</scope>
    <source>
        <strain evidence="11">Farmed</strain>
    </source>
</reference>
<sequence length="174" mass="20069">MIMWMDGNEENCENIKLLMECVDRLVLLCKGKLGSYNINGRTKGMVACYPGNDTKYLRHIDNPNADGRCMTCIYYINKDWNVETDGGLLRIFPEGQETVANIVPKFDRLLFFWSDRRNPHEVQAAKRCRYAITVWYFDAEERAAAMKRLSGQNNNNNNNNNSGSKNLTNQTNKQ</sequence>
<evidence type="ECO:0000259" key="10">
    <source>
        <dbReference type="PROSITE" id="PS51471"/>
    </source>
</evidence>
<feature type="domain" description="Fe2OG dioxygenase" evidence="10">
    <location>
        <begin position="37"/>
        <end position="138"/>
    </location>
</feature>
<dbReference type="GO" id="GO:0071456">
    <property type="term" value="P:cellular response to hypoxia"/>
    <property type="evidence" value="ECO:0007669"/>
    <property type="project" value="TreeGrafter"/>
</dbReference>
<evidence type="ECO:0000256" key="5">
    <source>
        <dbReference type="ARBA" id="ARBA00023002"/>
    </source>
</evidence>
<comment type="cofactor">
    <cofactor evidence="1">
        <name>L-ascorbate</name>
        <dbReference type="ChEBI" id="CHEBI:38290"/>
    </cofactor>
</comment>
<keyword evidence="2" id="KW-0479">Metal-binding</keyword>
<dbReference type="GO" id="GO:0008198">
    <property type="term" value="F:ferrous iron binding"/>
    <property type="evidence" value="ECO:0007669"/>
    <property type="project" value="TreeGrafter"/>
</dbReference>
<evidence type="ECO:0000256" key="2">
    <source>
        <dbReference type="ARBA" id="ARBA00022723"/>
    </source>
</evidence>
<organism evidence="11 12">
    <name type="scientific">Acanthosepion pharaonis</name>
    <name type="common">Pharaoh cuttlefish</name>
    <name type="synonym">Sepia pharaonis</name>
    <dbReference type="NCBI Taxonomy" id="158019"/>
    <lineage>
        <taxon>Eukaryota</taxon>
        <taxon>Metazoa</taxon>
        <taxon>Spiralia</taxon>
        <taxon>Lophotrochozoa</taxon>
        <taxon>Mollusca</taxon>
        <taxon>Cephalopoda</taxon>
        <taxon>Coleoidea</taxon>
        <taxon>Decapodiformes</taxon>
        <taxon>Sepiida</taxon>
        <taxon>Sepiina</taxon>
        <taxon>Sepiidae</taxon>
        <taxon>Acanthosepion</taxon>
    </lineage>
</organism>
<dbReference type="Pfam" id="PF13640">
    <property type="entry name" value="2OG-FeII_Oxy_3"/>
    <property type="match status" value="1"/>
</dbReference>
<gene>
    <name evidence="11" type="ORF">SPHA_80924</name>
</gene>
<evidence type="ECO:0000313" key="11">
    <source>
        <dbReference type="EMBL" id="CAE1331797.1"/>
    </source>
</evidence>
<dbReference type="PANTHER" id="PTHR12907">
    <property type="entry name" value="EGL NINE HOMOLOG-RELATED"/>
    <property type="match status" value="1"/>
</dbReference>
<evidence type="ECO:0000256" key="3">
    <source>
        <dbReference type="ARBA" id="ARBA00022896"/>
    </source>
</evidence>
<name>A0A812EW72_ACAPH</name>
<dbReference type="InterPro" id="IPR044862">
    <property type="entry name" value="Pro_4_hyd_alph_FE2OG_OXY"/>
</dbReference>
<dbReference type="InterPro" id="IPR006620">
    <property type="entry name" value="Pro_4_hyd_alph"/>
</dbReference>
<comment type="catalytic activity">
    <reaction evidence="8">
        <text>L-prolyl-[hypoxia-inducible factor alpha subunit] + 2-oxoglutarate + O2 = trans-4-hydroxy-L-prolyl-[hypoxia-inducible factor alpha subunit] + succinate + CO2</text>
        <dbReference type="Rhea" id="RHEA:48400"/>
        <dbReference type="Rhea" id="RHEA-COMP:12093"/>
        <dbReference type="Rhea" id="RHEA-COMP:12094"/>
        <dbReference type="ChEBI" id="CHEBI:15379"/>
        <dbReference type="ChEBI" id="CHEBI:16526"/>
        <dbReference type="ChEBI" id="CHEBI:16810"/>
        <dbReference type="ChEBI" id="CHEBI:30031"/>
        <dbReference type="ChEBI" id="CHEBI:50342"/>
        <dbReference type="ChEBI" id="CHEBI:61965"/>
        <dbReference type="EC" id="1.14.11.29"/>
    </reaction>
</comment>
<proteinExistence type="predicted"/>
<dbReference type="AlphaFoldDB" id="A0A812EW72"/>
<accession>A0A812EW72</accession>
<comment type="caution">
    <text evidence="11">The sequence shown here is derived from an EMBL/GenBank/DDBJ whole genome shotgun (WGS) entry which is preliminary data.</text>
</comment>
<evidence type="ECO:0000256" key="8">
    <source>
        <dbReference type="ARBA" id="ARBA00049134"/>
    </source>
</evidence>
<dbReference type="InterPro" id="IPR051559">
    <property type="entry name" value="HIF_prolyl_hydroxylases"/>
</dbReference>
<evidence type="ECO:0000256" key="6">
    <source>
        <dbReference type="ARBA" id="ARBA00023004"/>
    </source>
</evidence>
<keyword evidence="5 11" id="KW-0560">Oxidoreductase</keyword>
<keyword evidence="4" id="KW-0223">Dioxygenase</keyword>
<dbReference type="Gene3D" id="2.60.120.620">
    <property type="entry name" value="q2cbj1_9rhob like domain"/>
    <property type="match status" value="1"/>
</dbReference>
<evidence type="ECO:0000313" key="12">
    <source>
        <dbReference type="Proteomes" id="UP000597762"/>
    </source>
</evidence>
<evidence type="ECO:0000256" key="9">
    <source>
        <dbReference type="SAM" id="MobiDB-lite"/>
    </source>
</evidence>
<evidence type="ECO:0000256" key="7">
    <source>
        <dbReference type="ARBA" id="ARBA00039004"/>
    </source>
</evidence>
<keyword evidence="12" id="KW-1185">Reference proteome</keyword>
<dbReference type="GO" id="GO:0031418">
    <property type="term" value="F:L-ascorbic acid binding"/>
    <property type="evidence" value="ECO:0007669"/>
    <property type="project" value="UniProtKB-KW"/>
</dbReference>
<protein>
    <recommendedName>
        <fullName evidence="7">hypoxia-inducible factor-proline dioxygenase</fullName>
        <ecNumber evidence="7">1.14.11.29</ecNumber>
    </recommendedName>
</protein>
<dbReference type="Proteomes" id="UP000597762">
    <property type="component" value="Unassembled WGS sequence"/>
</dbReference>
<dbReference type="SMART" id="SM00702">
    <property type="entry name" value="P4Hc"/>
    <property type="match status" value="1"/>
</dbReference>
<keyword evidence="3" id="KW-0847">Vitamin C</keyword>